<dbReference type="InterPro" id="IPR013083">
    <property type="entry name" value="Znf_RING/FYVE/PHD"/>
</dbReference>
<keyword evidence="1" id="KW-0479">Metal-binding</keyword>
<dbReference type="KEGG" id="tva:4768399"/>
<dbReference type="GO" id="GO:0030674">
    <property type="term" value="F:protein-macromolecule adaptor activity"/>
    <property type="evidence" value="ECO:0000318"/>
    <property type="project" value="GO_Central"/>
</dbReference>
<dbReference type="InterPro" id="IPR001841">
    <property type="entry name" value="Znf_RING"/>
</dbReference>
<dbReference type="GO" id="GO:0008270">
    <property type="term" value="F:zinc ion binding"/>
    <property type="evidence" value="ECO:0007669"/>
    <property type="project" value="UniProtKB-KW"/>
</dbReference>
<name>A2EA19_TRIV3</name>
<evidence type="ECO:0000256" key="4">
    <source>
        <dbReference type="PROSITE-ProRule" id="PRU00175"/>
    </source>
</evidence>
<sequence>MTSPNFIENLNTTYQQKEFSKYTKIRSGNLWSISNDKTLIYANLNKTQVNFQTVPDITGVMFMFVSGDGKHCVIRVSTQKNFILLDNNLTKKNIGAYEKSYKSVTFVTAHNGYKYIFFGCNEGKIVYTLVNNPSIMYHLVCDIKSTIMGIIVRPQKGKDGRDYYTMVALTEENNGDANKTMFTKDLHFFQLNSEFVRFEKEIPINCLNDIEFGDNFMFTDENYVAAYSKYKMLFIFQINKNFEQQKPYSNQDLITIQTEFSWFAISNDMIFTFNQKTSESSIYQILYGQDSKKIVQMKVPEFQSVEFDPIDKSFYLINKNNLRRLVIDSSFPEKSGPVGFYQFLYNTYIQQNKIDEAIISLINSKISFNTMVNMTKSNPVLLHKLFISLVDYLPESNRRFKKSIALRALEMYVRIESSGQQKLNPPFYEWVQDQMNKGNLSQKVVCEVLDVYGWNEPYGEIIKDKSALIDHELSFGGVTRAAELLSEEKNSESFTNNAIRLFNVKPNEVINAIYTSPKISQKEFAPMISSPSAIERIYELKNGKLKTSWLRAAFVLQMAKDAKRKRLEIEEKINSAKDDKTKSELQDELIKLQKENIELADAFFTDQNQLPTKDDCDIAYRAFFAANEPRLVAIGLKSQNRFAEAAVTDPEQAINIINEAKSQFEKKRTTISVLRAMETKKAGDFAQRLLNVEGVGIDSAKLIDFLPDSVSVSELENAVDKYIEKNTNAVQDQKKMFDEAKDGIARAHKLVQTRVDPLISISSMESCACCGKLLFTGQGVVFPCKHGFHTECIKQMFQKLNIKDVPITKNCPLCSFLSTTMISRPFTPSLESLTRWSTNQDKLKMELSNNRSILSTLGRQ</sequence>
<keyword evidence="3" id="KW-0862">Zinc</keyword>
<dbReference type="OrthoDB" id="1845386at2759"/>
<dbReference type="STRING" id="5722.A2EA19"/>
<evidence type="ECO:0000256" key="3">
    <source>
        <dbReference type="ARBA" id="ARBA00022833"/>
    </source>
</evidence>
<dbReference type="GO" id="GO:0005768">
    <property type="term" value="C:endosome"/>
    <property type="evidence" value="ECO:0000318"/>
    <property type="project" value="GO_Central"/>
</dbReference>
<dbReference type="GO" id="GO:0048284">
    <property type="term" value="P:organelle fusion"/>
    <property type="evidence" value="ECO:0000318"/>
    <property type="project" value="GO_Central"/>
</dbReference>
<dbReference type="SUPFAM" id="SSF50978">
    <property type="entry name" value="WD40 repeat-like"/>
    <property type="match status" value="1"/>
</dbReference>
<dbReference type="EMBL" id="DS113337">
    <property type="protein sequence ID" value="EAY10465.1"/>
    <property type="molecule type" value="Genomic_DNA"/>
</dbReference>
<keyword evidence="2 4" id="KW-0863">Zinc-finger</keyword>
<reference evidence="7" key="1">
    <citation type="submission" date="2006-10" db="EMBL/GenBank/DDBJ databases">
        <authorList>
            <person name="Amadeo P."/>
            <person name="Zhao Q."/>
            <person name="Wortman J."/>
            <person name="Fraser-Liggett C."/>
            <person name="Carlton J."/>
        </authorList>
    </citation>
    <scope>NUCLEOTIDE SEQUENCE</scope>
    <source>
        <strain evidence="7">G3</strain>
    </source>
</reference>
<keyword evidence="8" id="KW-1185">Reference proteome</keyword>
<dbReference type="FunCoup" id="A2EA19">
    <property type="interactions" value="629"/>
</dbReference>
<dbReference type="RefSeq" id="XP_001322688.1">
    <property type="nucleotide sequence ID" value="XM_001322653.1"/>
</dbReference>
<dbReference type="PANTHER" id="PTHR23323">
    <property type="entry name" value="VACUOLAR PROTEIN SORTING-ASSOCIATED PROTEIN"/>
    <property type="match status" value="1"/>
</dbReference>
<dbReference type="GO" id="GO:0007032">
    <property type="term" value="P:endosome organization"/>
    <property type="evidence" value="ECO:0000318"/>
    <property type="project" value="GO_Central"/>
</dbReference>
<dbReference type="SUPFAM" id="SSF57850">
    <property type="entry name" value="RING/U-box"/>
    <property type="match status" value="1"/>
</dbReference>
<keyword evidence="5" id="KW-0175">Coiled coil</keyword>
<dbReference type="PANTHER" id="PTHR23323:SF26">
    <property type="entry name" value="VACUOLAR PROTEIN SORTING-ASSOCIATED PROTEIN 18 HOMOLOG"/>
    <property type="match status" value="1"/>
</dbReference>
<evidence type="ECO:0000256" key="2">
    <source>
        <dbReference type="ARBA" id="ARBA00022771"/>
    </source>
</evidence>
<accession>A2EA19</accession>
<dbReference type="CDD" id="cd16462">
    <property type="entry name" value="RING-H2_Pep3p-like"/>
    <property type="match status" value="1"/>
</dbReference>
<proteinExistence type="predicted"/>
<organism evidence="7 8">
    <name type="scientific">Trichomonas vaginalis (strain ATCC PRA-98 / G3)</name>
    <dbReference type="NCBI Taxonomy" id="412133"/>
    <lineage>
        <taxon>Eukaryota</taxon>
        <taxon>Metamonada</taxon>
        <taxon>Parabasalia</taxon>
        <taxon>Trichomonadida</taxon>
        <taxon>Trichomonadidae</taxon>
        <taxon>Trichomonas</taxon>
    </lineage>
</organism>
<feature type="domain" description="RING-type" evidence="6">
    <location>
        <begin position="767"/>
        <end position="815"/>
    </location>
</feature>
<dbReference type="AlphaFoldDB" id="A2EA19"/>
<dbReference type="GO" id="GO:0030897">
    <property type="term" value="C:HOPS complex"/>
    <property type="evidence" value="ECO:0000318"/>
    <property type="project" value="GO_Central"/>
</dbReference>
<gene>
    <name evidence="7" type="ORF">TVAG_483750</name>
</gene>
<reference evidence="7" key="2">
    <citation type="journal article" date="2007" name="Science">
        <title>Draft genome sequence of the sexually transmitted pathogen Trichomonas vaginalis.</title>
        <authorList>
            <person name="Carlton J.M."/>
            <person name="Hirt R.P."/>
            <person name="Silva J.C."/>
            <person name="Delcher A.L."/>
            <person name="Schatz M."/>
            <person name="Zhao Q."/>
            <person name="Wortman J.R."/>
            <person name="Bidwell S.L."/>
            <person name="Alsmark U.C.M."/>
            <person name="Besteiro S."/>
            <person name="Sicheritz-Ponten T."/>
            <person name="Noel C.J."/>
            <person name="Dacks J.B."/>
            <person name="Foster P.G."/>
            <person name="Simillion C."/>
            <person name="Van de Peer Y."/>
            <person name="Miranda-Saavedra D."/>
            <person name="Barton G.J."/>
            <person name="Westrop G.D."/>
            <person name="Mueller S."/>
            <person name="Dessi D."/>
            <person name="Fiori P.L."/>
            <person name="Ren Q."/>
            <person name="Paulsen I."/>
            <person name="Zhang H."/>
            <person name="Bastida-Corcuera F.D."/>
            <person name="Simoes-Barbosa A."/>
            <person name="Brown M.T."/>
            <person name="Hayes R.D."/>
            <person name="Mukherjee M."/>
            <person name="Okumura C.Y."/>
            <person name="Schneider R."/>
            <person name="Smith A.J."/>
            <person name="Vanacova S."/>
            <person name="Villalvazo M."/>
            <person name="Haas B.J."/>
            <person name="Pertea M."/>
            <person name="Feldblyum T.V."/>
            <person name="Utterback T.R."/>
            <person name="Shu C.L."/>
            <person name="Osoegawa K."/>
            <person name="de Jong P.J."/>
            <person name="Hrdy I."/>
            <person name="Horvathova L."/>
            <person name="Zubacova Z."/>
            <person name="Dolezal P."/>
            <person name="Malik S.B."/>
            <person name="Logsdon J.M. Jr."/>
            <person name="Henze K."/>
            <person name="Gupta A."/>
            <person name="Wang C.C."/>
            <person name="Dunne R.L."/>
            <person name="Upcroft J.A."/>
            <person name="Upcroft P."/>
            <person name="White O."/>
            <person name="Salzberg S.L."/>
            <person name="Tang P."/>
            <person name="Chiu C.-H."/>
            <person name="Lee Y.-S."/>
            <person name="Embley T.M."/>
            <person name="Coombs G.H."/>
            <person name="Mottram J.C."/>
            <person name="Tachezy J."/>
            <person name="Fraser-Liggett C.M."/>
            <person name="Johnson P.J."/>
        </authorList>
    </citation>
    <scope>NUCLEOTIDE SEQUENCE [LARGE SCALE GENOMIC DNA]</scope>
    <source>
        <strain evidence="7">G3</strain>
    </source>
</reference>
<evidence type="ECO:0000313" key="7">
    <source>
        <dbReference type="EMBL" id="EAY10465.1"/>
    </source>
</evidence>
<dbReference type="InParanoid" id="A2EA19"/>
<evidence type="ECO:0000259" key="6">
    <source>
        <dbReference type="PROSITE" id="PS50089"/>
    </source>
</evidence>
<dbReference type="VEuPathDB" id="TrichDB:TVAGG3_0981110"/>
<dbReference type="SMART" id="SM00184">
    <property type="entry name" value="RING"/>
    <property type="match status" value="1"/>
</dbReference>
<feature type="coiled-coil region" evidence="5">
    <location>
        <begin position="559"/>
        <end position="602"/>
    </location>
</feature>
<dbReference type="Proteomes" id="UP000001542">
    <property type="component" value="Unassembled WGS sequence"/>
</dbReference>
<evidence type="ECO:0000256" key="5">
    <source>
        <dbReference type="SAM" id="Coils"/>
    </source>
</evidence>
<protein>
    <recommendedName>
        <fullName evidence="6">RING-type domain-containing protein</fullName>
    </recommendedName>
</protein>
<dbReference type="GO" id="GO:0006904">
    <property type="term" value="P:vesicle docking involved in exocytosis"/>
    <property type="evidence" value="ECO:0000318"/>
    <property type="project" value="GO_Central"/>
</dbReference>
<dbReference type="GO" id="GO:0007033">
    <property type="term" value="P:vacuole organization"/>
    <property type="evidence" value="ECO:0000318"/>
    <property type="project" value="GO_Central"/>
</dbReference>
<dbReference type="Gene3D" id="3.30.40.10">
    <property type="entry name" value="Zinc/RING finger domain, C3HC4 (zinc finger)"/>
    <property type="match status" value="1"/>
</dbReference>
<dbReference type="InterPro" id="IPR036322">
    <property type="entry name" value="WD40_repeat_dom_sf"/>
</dbReference>
<dbReference type="VEuPathDB" id="TrichDB:TVAG_483750"/>
<evidence type="ECO:0000256" key="1">
    <source>
        <dbReference type="ARBA" id="ARBA00022723"/>
    </source>
</evidence>
<dbReference type="PROSITE" id="PS50089">
    <property type="entry name" value="ZF_RING_2"/>
    <property type="match status" value="1"/>
</dbReference>
<evidence type="ECO:0000313" key="8">
    <source>
        <dbReference type="Proteomes" id="UP000001542"/>
    </source>
</evidence>